<keyword evidence="3" id="KW-1185">Reference proteome</keyword>
<feature type="region of interest" description="Disordered" evidence="1">
    <location>
        <begin position="1"/>
        <end position="37"/>
    </location>
</feature>
<gene>
    <name evidence="2" type="ORF">CPAR01_08629</name>
</gene>
<dbReference type="EMBL" id="MOPA01000006">
    <property type="protein sequence ID" value="KAK1538516.1"/>
    <property type="molecule type" value="Genomic_DNA"/>
</dbReference>
<protein>
    <submittedName>
        <fullName evidence="2">Uncharacterized protein</fullName>
    </submittedName>
</protein>
<sequence>MNKHQPLELSFTGKPSKDRSGPPKAFENPDNIAAANPQSPRLPLCLLEYGVGRLDAARCGFQFALAQPGEFPQPTKQLTVSRFAPPQQARLYVIEIPDERATGNNHNTMRKKARLLPFHLLRKDRCVSQQSKYFLTGEYQAHLLVPSYLAINSVDRIRARQHAEFSLGRVAHRIHSRSDLRLRTPAFDLVPLVATFASSRFAYTVSPLSDFPNPKTSHGNYVTATTSPKSHR</sequence>
<evidence type="ECO:0000313" key="3">
    <source>
        <dbReference type="Proteomes" id="UP001241169"/>
    </source>
</evidence>
<evidence type="ECO:0000256" key="1">
    <source>
        <dbReference type="SAM" id="MobiDB-lite"/>
    </source>
</evidence>
<organism evidence="2 3">
    <name type="scientific">Colletotrichum paranaense</name>
    <dbReference type="NCBI Taxonomy" id="1914294"/>
    <lineage>
        <taxon>Eukaryota</taxon>
        <taxon>Fungi</taxon>
        <taxon>Dikarya</taxon>
        <taxon>Ascomycota</taxon>
        <taxon>Pezizomycotina</taxon>
        <taxon>Sordariomycetes</taxon>
        <taxon>Hypocreomycetidae</taxon>
        <taxon>Glomerellales</taxon>
        <taxon>Glomerellaceae</taxon>
        <taxon>Colletotrichum</taxon>
        <taxon>Colletotrichum acutatum species complex</taxon>
    </lineage>
</organism>
<proteinExistence type="predicted"/>
<dbReference type="RefSeq" id="XP_060349267.1">
    <property type="nucleotide sequence ID" value="XM_060492897.1"/>
</dbReference>
<reference evidence="2 3" key="1">
    <citation type="submission" date="2016-10" db="EMBL/GenBank/DDBJ databases">
        <title>The genome sequence of Colletotrichum fioriniae PJ7.</title>
        <authorList>
            <person name="Baroncelli R."/>
        </authorList>
    </citation>
    <scope>NUCLEOTIDE SEQUENCE [LARGE SCALE GENOMIC DNA]</scope>
    <source>
        <strain evidence="2 3">IMI 384185</strain>
    </source>
</reference>
<comment type="caution">
    <text evidence="2">The sequence shown here is derived from an EMBL/GenBank/DDBJ whole genome shotgun (WGS) entry which is preliminary data.</text>
</comment>
<dbReference type="GeneID" id="85376796"/>
<accession>A0ABQ9SKU2</accession>
<dbReference type="Proteomes" id="UP001241169">
    <property type="component" value="Unassembled WGS sequence"/>
</dbReference>
<evidence type="ECO:0000313" key="2">
    <source>
        <dbReference type="EMBL" id="KAK1538516.1"/>
    </source>
</evidence>
<name>A0ABQ9SKU2_9PEZI</name>